<proteinExistence type="predicted"/>
<evidence type="ECO:0000313" key="1">
    <source>
        <dbReference type="EMBL" id="SMQ60365.1"/>
    </source>
</evidence>
<sequence length="355" mass="38590">MVDGAVMDITSIEDAIEWQARHAEEGGAPGTAKVIRALLALLDGETAVGRRIANWQGLSLKDAMPLRIAGGLHNLVLRGADTRLADVYAGRMTAQPSVDALVCELVSAHDAELMPWLDGPPQTNEAGRSASLMAGLLWLAGRVPPRFEMLELGASAGINTMMDRYHYELGGVAVGPDASPMSIAPEWRGEAPPDNQLEIVSIRGCDISPVDLTDEDAVLRLKSYVWPEASLRMHRIDAAAELAGERKPDVVAADAADFVEAALAEPQEEGTTRVLFHSIVWQYIPEASQGRIEKAMASAAENATTDRPLAWMKLETNRETFRHELRLRYWPGGAEEVMLAHAHPHGAWVEWTGAE</sequence>
<dbReference type="Pfam" id="PF10094">
    <property type="entry name" value="DUF2332"/>
    <property type="match status" value="1"/>
</dbReference>
<evidence type="ECO:0008006" key="3">
    <source>
        <dbReference type="Google" id="ProtNLM"/>
    </source>
</evidence>
<evidence type="ECO:0000313" key="2">
    <source>
        <dbReference type="Proteomes" id="UP000194420"/>
    </source>
</evidence>
<name>A0A1Y6ECV4_9SPHN</name>
<dbReference type="AlphaFoldDB" id="A0A1Y6ECV4"/>
<dbReference type="EMBL" id="FXWG01000001">
    <property type="protein sequence ID" value="SMQ60365.1"/>
    <property type="molecule type" value="Genomic_DNA"/>
</dbReference>
<protein>
    <recommendedName>
        <fullName evidence="3">DUF2332 domain-containing protein</fullName>
    </recommendedName>
</protein>
<dbReference type="PIRSF" id="PIRSF012608">
    <property type="entry name" value="UCP012608"/>
    <property type="match status" value="1"/>
</dbReference>
<reference evidence="2" key="1">
    <citation type="submission" date="2017-04" db="EMBL/GenBank/DDBJ databases">
        <authorList>
            <person name="Varghese N."/>
            <person name="Submissions S."/>
        </authorList>
    </citation>
    <scope>NUCLEOTIDE SEQUENCE [LARGE SCALE GENOMIC DNA]</scope>
</reference>
<accession>A0A1Y6ECV4</accession>
<dbReference type="InterPro" id="IPR011200">
    <property type="entry name" value="UCP012608"/>
</dbReference>
<keyword evidence="2" id="KW-1185">Reference proteome</keyword>
<dbReference type="Proteomes" id="UP000194420">
    <property type="component" value="Unassembled WGS sequence"/>
</dbReference>
<organism evidence="1 2">
    <name type="scientific">Altererythrobacter xiamenensis</name>
    <dbReference type="NCBI Taxonomy" id="1316679"/>
    <lineage>
        <taxon>Bacteria</taxon>
        <taxon>Pseudomonadati</taxon>
        <taxon>Pseudomonadota</taxon>
        <taxon>Alphaproteobacteria</taxon>
        <taxon>Sphingomonadales</taxon>
        <taxon>Erythrobacteraceae</taxon>
        <taxon>Altererythrobacter</taxon>
    </lineage>
</organism>
<dbReference type="RefSeq" id="WP_200810275.1">
    <property type="nucleotide sequence ID" value="NZ_FXWG01000001.1"/>
</dbReference>
<gene>
    <name evidence="1" type="ORF">SAMN06297468_0410</name>
</gene>